<proteinExistence type="inferred from homology"/>
<dbReference type="EMBL" id="RBZO01000012">
    <property type="protein sequence ID" value="RKQ15665.1"/>
    <property type="molecule type" value="Genomic_DNA"/>
</dbReference>
<evidence type="ECO:0000313" key="11">
    <source>
        <dbReference type="Proteomes" id="UP000281813"/>
    </source>
</evidence>
<dbReference type="InterPro" id="IPR003660">
    <property type="entry name" value="HAMP_dom"/>
</dbReference>
<organism evidence="10 11">
    <name type="scientific">Oceanobacillus bengalensis</name>
    <dbReference type="NCBI Taxonomy" id="1435466"/>
    <lineage>
        <taxon>Bacteria</taxon>
        <taxon>Bacillati</taxon>
        <taxon>Bacillota</taxon>
        <taxon>Bacilli</taxon>
        <taxon>Bacillales</taxon>
        <taxon>Bacillaceae</taxon>
        <taxon>Oceanobacillus</taxon>
    </lineage>
</organism>
<protein>
    <submittedName>
        <fullName evidence="10">Methyl-accepting chemotaxis protein</fullName>
    </submittedName>
</protein>
<keyword evidence="3 7" id="KW-0472">Membrane</keyword>
<dbReference type="InterPro" id="IPR004089">
    <property type="entry name" value="MCPsignal_dom"/>
</dbReference>
<accession>A0A494Z060</accession>
<feature type="transmembrane region" description="Helical" evidence="7">
    <location>
        <begin position="304"/>
        <end position="322"/>
    </location>
</feature>
<evidence type="ECO:0000256" key="5">
    <source>
        <dbReference type="ARBA" id="ARBA00029447"/>
    </source>
</evidence>
<evidence type="ECO:0000259" key="8">
    <source>
        <dbReference type="PROSITE" id="PS50111"/>
    </source>
</evidence>
<comment type="subcellular location">
    <subcellularLocation>
        <location evidence="1">Cell membrane</location>
    </subcellularLocation>
</comment>
<dbReference type="PANTHER" id="PTHR32089:SF112">
    <property type="entry name" value="LYSOZYME-LIKE PROTEIN-RELATED"/>
    <property type="match status" value="1"/>
</dbReference>
<evidence type="ECO:0000256" key="4">
    <source>
        <dbReference type="ARBA" id="ARBA00023224"/>
    </source>
</evidence>
<dbReference type="SUPFAM" id="SSF58104">
    <property type="entry name" value="Methyl-accepting chemotaxis protein (MCP) signaling domain"/>
    <property type="match status" value="1"/>
</dbReference>
<comment type="caution">
    <text evidence="10">The sequence shown here is derived from an EMBL/GenBank/DDBJ whole genome shotgun (WGS) entry which is preliminary data.</text>
</comment>
<dbReference type="PANTHER" id="PTHR32089">
    <property type="entry name" value="METHYL-ACCEPTING CHEMOTAXIS PROTEIN MCPB"/>
    <property type="match status" value="1"/>
</dbReference>
<dbReference type="CDD" id="cd06225">
    <property type="entry name" value="HAMP"/>
    <property type="match status" value="1"/>
</dbReference>
<evidence type="ECO:0000256" key="3">
    <source>
        <dbReference type="ARBA" id="ARBA00023136"/>
    </source>
</evidence>
<dbReference type="GO" id="GO:0007165">
    <property type="term" value="P:signal transduction"/>
    <property type="evidence" value="ECO:0007669"/>
    <property type="project" value="UniProtKB-KW"/>
</dbReference>
<evidence type="ECO:0000256" key="2">
    <source>
        <dbReference type="ARBA" id="ARBA00022475"/>
    </source>
</evidence>
<dbReference type="Gene3D" id="1.10.287.950">
    <property type="entry name" value="Methyl-accepting chemotaxis protein"/>
    <property type="match status" value="1"/>
</dbReference>
<dbReference type="Pfam" id="PF00015">
    <property type="entry name" value="MCPsignal"/>
    <property type="match status" value="1"/>
</dbReference>
<name>A0A494Z060_9BACI</name>
<reference evidence="10 11" key="1">
    <citation type="journal article" date="2015" name="Antonie Van Leeuwenhoek">
        <title>Oceanobacillus bengalensis sp. nov., a bacterium isolated from seawater of the Bay of Bengal.</title>
        <authorList>
            <person name="Yongchang O."/>
            <person name="Xiang W."/>
            <person name="Wang G."/>
        </authorList>
    </citation>
    <scope>NUCLEOTIDE SEQUENCE [LARGE SCALE GENOMIC DNA]</scope>
    <source>
        <strain evidence="10 11">MCCC 1K00260</strain>
    </source>
</reference>
<feature type="transmembrane region" description="Helical" evidence="7">
    <location>
        <begin position="27"/>
        <end position="49"/>
    </location>
</feature>
<evidence type="ECO:0000259" key="9">
    <source>
        <dbReference type="PROSITE" id="PS50885"/>
    </source>
</evidence>
<dbReference type="SMART" id="SM00283">
    <property type="entry name" value="MA"/>
    <property type="match status" value="1"/>
</dbReference>
<dbReference type="Gene3D" id="6.10.340.10">
    <property type="match status" value="1"/>
</dbReference>
<sequence length="687" mass="76588">MEVMQVIGFYKKRKKSAKRNKSISKKILYRFIVSVLISVSIVGVSSYVISNHVITTKVTAASEQTIIQTGDNIDYIFQQYKDRITAMLMNKDFTESLRAFSQFNGKEKTNDYYQLQNHITDYLSETALVDENLDMYLIDKENETILTSLALLPDKDKEAILDSKWYQQAMDAEASTIWIGGGEKLGESSDEKTPTILFGQSINVDNSSYFMLMEINHALIKEAVQDVKFGEDGFLKIVDQHNQVVFSFDEEEVNQANPFEIEADSEGNVFLNEGRYVFQDKSDVTDWYLTGTVTAKELTKDTNIIFYITLIIIVLSIVFSFFMGKRIVGMVGVPLEHISTLLGRAKEGDLTVRSEFTQRQDEIGLVANSFNEMLGNMSDMMRKTREASSKVLQAASELTEVSKVQSDSAKEIASASEEIARGATNLTNEAENGNHLTSKINLEVDNVFTNNQDMESYAKQVLESSDIGIQKMNELVKQTKHGDQMTTTLRNKTDALQSSTTQISDVMGILKSISEQTNLLSLNAAIEAARAGEAGKGFAVVADEIRKLSAKSKESIQVVGTIISDIMSRVQETLDVLDEANPIFTEQVAKAQETDELLNQVGQRMREFTDKIHLVSKSINQLQSSQEVLYESISQVSATAQESSAISEEVTASTEEQANVSSSLVATSSELKKLSEELKDILDKFQM</sequence>
<evidence type="ECO:0000256" key="7">
    <source>
        <dbReference type="SAM" id="Phobius"/>
    </source>
</evidence>
<evidence type="ECO:0000313" key="10">
    <source>
        <dbReference type="EMBL" id="RKQ15665.1"/>
    </source>
</evidence>
<dbReference type="GO" id="GO:0005886">
    <property type="term" value="C:plasma membrane"/>
    <property type="evidence" value="ECO:0007669"/>
    <property type="project" value="UniProtKB-SubCell"/>
</dbReference>
<keyword evidence="4 6" id="KW-0807">Transducer</keyword>
<evidence type="ECO:0000256" key="1">
    <source>
        <dbReference type="ARBA" id="ARBA00004236"/>
    </source>
</evidence>
<gene>
    <name evidence="10" type="ORF">D8M05_09155</name>
</gene>
<feature type="domain" description="HAMP" evidence="9">
    <location>
        <begin position="329"/>
        <end position="382"/>
    </location>
</feature>
<keyword evidence="11" id="KW-1185">Reference proteome</keyword>
<dbReference type="AlphaFoldDB" id="A0A494Z060"/>
<dbReference type="OrthoDB" id="9760371at2"/>
<feature type="domain" description="Methyl-accepting transducer" evidence="8">
    <location>
        <begin position="401"/>
        <end position="658"/>
    </location>
</feature>
<dbReference type="PROSITE" id="PS50885">
    <property type="entry name" value="HAMP"/>
    <property type="match status" value="1"/>
</dbReference>
<evidence type="ECO:0000256" key="6">
    <source>
        <dbReference type="PROSITE-ProRule" id="PRU00284"/>
    </source>
</evidence>
<dbReference type="SMART" id="SM00304">
    <property type="entry name" value="HAMP"/>
    <property type="match status" value="1"/>
</dbReference>
<keyword evidence="7" id="KW-0812">Transmembrane</keyword>
<keyword evidence="2" id="KW-1003">Cell membrane</keyword>
<keyword evidence="7" id="KW-1133">Transmembrane helix</keyword>
<dbReference type="PROSITE" id="PS50111">
    <property type="entry name" value="CHEMOTAXIS_TRANSDUC_2"/>
    <property type="match status" value="1"/>
</dbReference>
<dbReference type="Pfam" id="PF00672">
    <property type="entry name" value="HAMP"/>
    <property type="match status" value="1"/>
</dbReference>
<dbReference type="Proteomes" id="UP000281813">
    <property type="component" value="Unassembled WGS sequence"/>
</dbReference>
<comment type="similarity">
    <text evidence="5">Belongs to the methyl-accepting chemotaxis (MCP) protein family.</text>
</comment>